<name>A0AA36H5K5_CYLNA</name>
<evidence type="ECO:0000259" key="2">
    <source>
        <dbReference type="Pfam" id="PF24983"/>
    </source>
</evidence>
<feature type="compositionally biased region" description="Basic and acidic residues" evidence="1">
    <location>
        <begin position="326"/>
        <end position="356"/>
    </location>
</feature>
<proteinExistence type="predicted"/>
<feature type="domain" description="DUF7774" evidence="2">
    <location>
        <begin position="126"/>
        <end position="221"/>
    </location>
</feature>
<dbReference type="Proteomes" id="UP001176961">
    <property type="component" value="Unassembled WGS sequence"/>
</dbReference>
<dbReference type="AlphaFoldDB" id="A0AA36H5K5"/>
<evidence type="ECO:0000256" key="1">
    <source>
        <dbReference type="SAM" id="MobiDB-lite"/>
    </source>
</evidence>
<feature type="region of interest" description="Disordered" evidence="1">
    <location>
        <begin position="308"/>
        <end position="356"/>
    </location>
</feature>
<dbReference type="EMBL" id="CATQJL010000305">
    <property type="protein sequence ID" value="CAJ0604393.1"/>
    <property type="molecule type" value="Genomic_DNA"/>
</dbReference>
<dbReference type="InterPro" id="IPR056676">
    <property type="entry name" value="DUF7774"/>
</dbReference>
<sequence>MLLSSGSVVAAQPKKAMNVLNRRRRAVVRHLFQEIGRRQKEKPTIQEIYGNVSEIKPETATVFEKTDAPFSPAVVHEPPHILRWKDGVKASTEGRFATSTRREKLLQFGSEIDAEADTAIKKLQRTNDFRIASHIMRDVKKENILETALSKQKNDVLRQFFEKGLQDPTMEIMDALREAMETCFKTYCNHLAQKDQNHIDQEKKEFLKDEEKAKQVMLDVLLRCSEYLPTVWGGTHCGDAVIEVLPSDSEMTQSGRTETDVDALIKNMDNDKELKKIESDSDYDVEIKKALALLGLDKTCKTVITRLSSRKHNKTKTTQSTPTAKRSKEQVRNEQVKVDEFRKNSGERQEKSEFKKLRSKIISQGQKVTNKAAITGAYFRKINERSREVIKAPKPSK</sequence>
<keyword evidence="4" id="KW-1185">Reference proteome</keyword>
<evidence type="ECO:0000313" key="4">
    <source>
        <dbReference type="Proteomes" id="UP001176961"/>
    </source>
</evidence>
<evidence type="ECO:0000313" key="3">
    <source>
        <dbReference type="EMBL" id="CAJ0604393.1"/>
    </source>
</evidence>
<comment type="caution">
    <text evidence="3">The sequence shown here is derived from an EMBL/GenBank/DDBJ whole genome shotgun (WGS) entry which is preliminary data.</text>
</comment>
<organism evidence="3 4">
    <name type="scientific">Cylicocyclus nassatus</name>
    <name type="common">Nematode worm</name>
    <dbReference type="NCBI Taxonomy" id="53992"/>
    <lineage>
        <taxon>Eukaryota</taxon>
        <taxon>Metazoa</taxon>
        <taxon>Ecdysozoa</taxon>
        <taxon>Nematoda</taxon>
        <taxon>Chromadorea</taxon>
        <taxon>Rhabditida</taxon>
        <taxon>Rhabditina</taxon>
        <taxon>Rhabditomorpha</taxon>
        <taxon>Strongyloidea</taxon>
        <taxon>Strongylidae</taxon>
        <taxon>Cylicocyclus</taxon>
    </lineage>
</organism>
<gene>
    <name evidence="3" type="ORF">CYNAS_LOCUS16376</name>
</gene>
<dbReference type="PANTHER" id="PTHR38630:SF1">
    <property type="entry name" value="DEK_C DOMAIN-CONTAINING PROTEIN-RELATED"/>
    <property type="match status" value="1"/>
</dbReference>
<reference evidence="3" key="1">
    <citation type="submission" date="2023-07" db="EMBL/GenBank/DDBJ databases">
        <authorList>
            <consortium name="CYATHOMIX"/>
        </authorList>
    </citation>
    <scope>NUCLEOTIDE SEQUENCE</scope>
    <source>
        <strain evidence="3">N/A</strain>
    </source>
</reference>
<accession>A0AA36H5K5</accession>
<dbReference type="PANTHER" id="PTHR38630">
    <property type="entry name" value="PROTEIN CBG12780"/>
    <property type="match status" value="1"/>
</dbReference>
<protein>
    <recommendedName>
        <fullName evidence="2">DUF7774 domain-containing protein</fullName>
    </recommendedName>
</protein>
<dbReference type="Pfam" id="PF24983">
    <property type="entry name" value="DUF7774"/>
    <property type="match status" value="1"/>
</dbReference>